<dbReference type="NCBIfam" id="TIGR02937">
    <property type="entry name" value="sigma70-ECF"/>
    <property type="match status" value="1"/>
</dbReference>
<dbReference type="InterPro" id="IPR013325">
    <property type="entry name" value="RNA_pol_sigma_r2"/>
</dbReference>
<keyword evidence="3" id="KW-0731">Sigma factor</keyword>
<sequence>MTEADRGTDFEAFVLETSAAFSRVAQAEAGGDLHSAEDAVQVAYMRMFTSWEKIVARPGNRAAYGRTAVRNAVIDQFRRNQRMTPAPLQELPEQESQIGIPDAAYEMIKEGIDELVAKLPDRQRQVITLCVLQDISPEDAGKRLRLKEESVKRNIRMAINNLKKFVNETGEEETV</sequence>
<keyword evidence="2" id="KW-0805">Transcription regulation</keyword>
<dbReference type="InterPro" id="IPR014284">
    <property type="entry name" value="RNA_pol_sigma-70_dom"/>
</dbReference>
<dbReference type="SUPFAM" id="SSF88946">
    <property type="entry name" value="Sigma2 domain of RNA polymerase sigma factors"/>
    <property type="match status" value="1"/>
</dbReference>
<dbReference type="PANTHER" id="PTHR43133">
    <property type="entry name" value="RNA POLYMERASE ECF-TYPE SIGMA FACTO"/>
    <property type="match status" value="1"/>
</dbReference>
<dbReference type="InterPro" id="IPR007627">
    <property type="entry name" value="RNA_pol_sigma70_r2"/>
</dbReference>
<dbReference type="InterPro" id="IPR013249">
    <property type="entry name" value="RNA_pol_sigma70_r4_t2"/>
</dbReference>
<dbReference type="SUPFAM" id="SSF88659">
    <property type="entry name" value="Sigma3 and sigma4 domains of RNA polymerase sigma factors"/>
    <property type="match status" value="1"/>
</dbReference>
<evidence type="ECO:0000256" key="5">
    <source>
        <dbReference type="ARBA" id="ARBA00023163"/>
    </source>
</evidence>
<dbReference type="InterPro" id="IPR013324">
    <property type="entry name" value="RNA_pol_sigma_r3/r4-like"/>
</dbReference>
<dbReference type="EMBL" id="JAAGMB010000445">
    <property type="protein sequence ID" value="NEB18743.1"/>
    <property type="molecule type" value="Genomic_DNA"/>
</dbReference>
<dbReference type="Pfam" id="PF08281">
    <property type="entry name" value="Sigma70_r4_2"/>
    <property type="match status" value="1"/>
</dbReference>
<evidence type="ECO:0000259" key="7">
    <source>
        <dbReference type="Pfam" id="PF08281"/>
    </source>
</evidence>
<evidence type="ECO:0000256" key="1">
    <source>
        <dbReference type="ARBA" id="ARBA00010641"/>
    </source>
</evidence>
<accession>A0A6N9UT37</accession>
<reference evidence="9 10" key="1">
    <citation type="submission" date="2020-01" db="EMBL/GenBank/DDBJ databases">
        <title>Insect and environment-associated Actinomycetes.</title>
        <authorList>
            <person name="Currrie C."/>
            <person name="Chevrette M."/>
            <person name="Carlson C."/>
            <person name="Stubbendieck R."/>
            <person name="Wendt-Pienkowski E."/>
        </authorList>
    </citation>
    <scope>NUCLEOTIDE SEQUENCE [LARGE SCALE GENOMIC DNA]</scope>
    <source>
        <strain evidence="9 10">SID14172</strain>
    </source>
</reference>
<dbReference type="Pfam" id="PF04542">
    <property type="entry name" value="Sigma70_r2"/>
    <property type="match status" value="1"/>
</dbReference>
<dbReference type="GO" id="GO:0003677">
    <property type="term" value="F:DNA binding"/>
    <property type="evidence" value="ECO:0007669"/>
    <property type="project" value="UniProtKB-KW"/>
</dbReference>
<gene>
    <name evidence="8" type="ORF">G3I46_19880</name>
    <name evidence="9" type="ORF">G3I46_30335</name>
</gene>
<keyword evidence="5" id="KW-0804">Transcription</keyword>
<comment type="similarity">
    <text evidence="1">Belongs to the sigma-70 factor family. ECF subfamily.</text>
</comment>
<evidence type="ECO:0000256" key="4">
    <source>
        <dbReference type="ARBA" id="ARBA00023125"/>
    </source>
</evidence>
<comment type="caution">
    <text evidence="9">The sequence shown here is derived from an EMBL/GenBank/DDBJ whole genome shotgun (WGS) entry which is preliminary data.</text>
</comment>
<evidence type="ECO:0000313" key="9">
    <source>
        <dbReference type="EMBL" id="NEB20748.1"/>
    </source>
</evidence>
<organism evidence="9 10">
    <name type="scientific">Streptomyces coelicoflavus</name>
    <dbReference type="NCBI Taxonomy" id="285562"/>
    <lineage>
        <taxon>Bacteria</taxon>
        <taxon>Bacillati</taxon>
        <taxon>Actinomycetota</taxon>
        <taxon>Actinomycetes</taxon>
        <taxon>Kitasatosporales</taxon>
        <taxon>Streptomycetaceae</taxon>
        <taxon>Streptomyces</taxon>
    </lineage>
</organism>
<dbReference type="GO" id="GO:0016987">
    <property type="term" value="F:sigma factor activity"/>
    <property type="evidence" value="ECO:0007669"/>
    <property type="project" value="UniProtKB-KW"/>
</dbReference>
<keyword evidence="4" id="KW-0238">DNA-binding</keyword>
<dbReference type="Proteomes" id="UP000469545">
    <property type="component" value="Unassembled WGS sequence"/>
</dbReference>
<evidence type="ECO:0000256" key="3">
    <source>
        <dbReference type="ARBA" id="ARBA00023082"/>
    </source>
</evidence>
<feature type="domain" description="RNA polymerase sigma factor 70 region 4 type 2" evidence="7">
    <location>
        <begin position="112"/>
        <end position="159"/>
    </location>
</feature>
<dbReference type="AlphaFoldDB" id="A0A6N9UT37"/>
<dbReference type="EMBL" id="JAAGMB010000681">
    <property type="protein sequence ID" value="NEB20748.1"/>
    <property type="molecule type" value="Genomic_DNA"/>
</dbReference>
<evidence type="ECO:0000313" key="10">
    <source>
        <dbReference type="Proteomes" id="UP000469545"/>
    </source>
</evidence>
<keyword evidence="10" id="KW-1185">Reference proteome</keyword>
<evidence type="ECO:0000259" key="6">
    <source>
        <dbReference type="Pfam" id="PF04542"/>
    </source>
</evidence>
<dbReference type="PANTHER" id="PTHR43133:SF8">
    <property type="entry name" value="RNA POLYMERASE SIGMA FACTOR HI_1459-RELATED"/>
    <property type="match status" value="1"/>
</dbReference>
<dbReference type="RefSeq" id="WP_059301939.1">
    <property type="nucleotide sequence ID" value="NZ_JAAGMB010000445.1"/>
</dbReference>
<name>A0A6N9UT37_9ACTN</name>
<evidence type="ECO:0000313" key="8">
    <source>
        <dbReference type="EMBL" id="NEB18743.1"/>
    </source>
</evidence>
<protein>
    <submittedName>
        <fullName evidence="9">Sigma-70 family RNA polymerase sigma factor</fullName>
    </submittedName>
</protein>
<dbReference type="Gene3D" id="1.10.10.10">
    <property type="entry name" value="Winged helix-like DNA-binding domain superfamily/Winged helix DNA-binding domain"/>
    <property type="match status" value="1"/>
</dbReference>
<feature type="domain" description="RNA polymerase sigma-70 region 2" evidence="6">
    <location>
        <begin position="30"/>
        <end position="82"/>
    </location>
</feature>
<proteinExistence type="inferred from homology"/>
<dbReference type="Gene3D" id="1.10.1740.10">
    <property type="match status" value="1"/>
</dbReference>
<evidence type="ECO:0000256" key="2">
    <source>
        <dbReference type="ARBA" id="ARBA00023015"/>
    </source>
</evidence>
<dbReference type="InterPro" id="IPR036388">
    <property type="entry name" value="WH-like_DNA-bd_sf"/>
</dbReference>
<dbReference type="GO" id="GO:0006352">
    <property type="term" value="P:DNA-templated transcription initiation"/>
    <property type="evidence" value="ECO:0007669"/>
    <property type="project" value="InterPro"/>
</dbReference>
<dbReference type="InterPro" id="IPR039425">
    <property type="entry name" value="RNA_pol_sigma-70-like"/>
</dbReference>